<dbReference type="PANTHER" id="PTHR33347">
    <property type="entry name" value="OSJNBA0091C07.3 PROTEIN"/>
    <property type="match status" value="1"/>
</dbReference>
<dbReference type="AlphaFoldDB" id="A0ABD1FRP2"/>
<protein>
    <submittedName>
        <fullName evidence="8">Protein SOB FIVE-LIKE 5-like isoform X1</fullName>
    </submittedName>
</protein>
<evidence type="ECO:0000313" key="9">
    <source>
        <dbReference type="Proteomes" id="UP001567538"/>
    </source>
</evidence>
<dbReference type="GO" id="GO:0009736">
    <property type="term" value="P:cytokinin-activated signaling pathway"/>
    <property type="evidence" value="ECO:0007669"/>
    <property type="project" value="UniProtKB-KW"/>
</dbReference>
<evidence type="ECO:0000256" key="6">
    <source>
        <dbReference type="ARBA" id="ARBA00024199"/>
    </source>
</evidence>
<accession>A0ABD1FRP2</accession>
<evidence type="ECO:0000256" key="3">
    <source>
        <dbReference type="ARBA" id="ARBA00022712"/>
    </source>
</evidence>
<evidence type="ECO:0000256" key="7">
    <source>
        <dbReference type="SAM" id="MobiDB-lite"/>
    </source>
</evidence>
<feature type="compositionally biased region" description="Basic and acidic residues" evidence="7">
    <location>
        <begin position="61"/>
        <end position="75"/>
    </location>
</feature>
<dbReference type="EMBL" id="JBEAFC010000012">
    <property type="protein sequence ID" value="KAL1534501.1"/>
    <property type="molecule type" value="Genomic_DNA"/>
</dbReference>
<proteinExistence type="inferred from homology"/>
<gene>
    <name evidence="8" type="ORF">AAHA92_30674</name>
</gene>
<feature type="compositionally biased region" description="Basic residues" evidence="7">
    <location>
        <begin position="90"/>
        <end position="100"/>
    </location>
</feature>
<feature type="region of interest" description="Disordered" evidence="7">
    <location>
        <begin position="25"/>
        <end position="107"/>
    </location>
</feature>
<dbReference type="InterPro" id="IPR044670">
    <property type="entry name" value="SOFL"/>
</dbReference>
<dbReference type="GO" id="GO:0005737">
    <property type="term" value="C:cytoplasm"/>
    <property type="evidence" value="ECO:0007669"/>
    <property type="project" value="UniProtKB-SubCell"/>
</dbReference>
<feature type="compositionally biased region" description="Basic and acidic residues" evidence="7">
    <location>
        <begin position="26"/>
        <end position="41"/>
    </location>
</feature>
<name>A0ABD1FRP2_SALDI</name>
<comment type="subcellular location">
    <subcellularLocation>
        <location evidence="1">Cytoplasm</location>
    </subcellularLocation>
</comment>
<evidence type="ECO:0000256" key="2">
    <source>
        <dbReference type="ARBA" id="ARBA00022490"/>
    </source>
</evidence>
<keyword evidence="5" id="KW-0539">Nucleus</keyword>
<evidence type="ECO:0000313" key="8">
    <source>
        <dbReference type="EMBL" id="KAL1534501.1"/>
    </source>
</evidence>
<comment type="caution">
    <text evidence="8">The sequence shown here is derived from an EMBL/GenBank/DDBJ whole genome shotgun (WGS) entry which is preliminary data.</text>
</comment>
<evidence type="ECO:0000256" key="1">
    <source>
        <dbReference type="ARBA" id="ARBA00004496"/>
    </source>
</evidence>
<dbReference type="PANTHER" id="PTHR33347:SF1">
    <property type="entry name" value="PROTEIN SOB FIVE-LIKE 5"/>
    <property type="match status" value="1"/>
</dbReference>
<comment type="similarity">
    <text evidence="6">Belongs to the SOFL plant protein family.</text>
</comment>
<keyword evidence="3" id="KW-0203">Cytokinin biosynthesis</keyword>
<evidence type="ECO:0000256" key="4">
    <source>
        <dbReference type="ARBA" id="ARBA00022864"/>
    </source>
</evidence>
<dbReference type="GO" id="GO:0009691">
    <property type="term" value="P:cytokinin biosynthetic process"/>
    <property type="evidence" value="ECO:0007669"/>
    <property type="project" value="UniProtKB-KW"/>
</dbReference>
<keyword evidence="2" id="KW-0963">Cytoplasm</keyword>
<sequence length="178" mass="20738">MNYMFENQECSSGCESGWTLYFQQSYEREGDSPEPRTKRFTEEDDEDLSMVSDASSGPPQVHEEEGYGRSDRNDCFYDNYATVSEPSSERKKKKGNRCRKKVSERSSLLDDTASSSLYGYNKTRSQASVENVVEYSQGYSSTQFEVRPTYVEGHYDFLQSGNHQLQQQNHRWFEGKRW</sequence>
<evidence type="ECO:0000256" key="5">
    <source>
        <dbReference type="ARBA" id="ARBA00023242"/>
    </source>
</evidence>
<organism evidence="8 9">
    <name type="scientific">Salvia divinorum</name>
    <name type="common">Maria pastora</name>
    <name type="synonym">Diviner's sage</name>
    <dbReference type="NCBI Taxonomy" id="28513"/>
    <lineage>
        <taxon>Eukaryota</taxon>
        <taxon>Viridiplantae</taxon>
        <taxon>Streptophyta</taxon>
        <taxon>Embryophyta</taxon>
        <taxon>Tracheophyta</taxon>
        <taxon>Spermatophyta</taxon>
        <taxon>Magnoliopsida</taxon>
        <taxon>eudicotyledons</taxon>
        <taxon>Gunneridae</taxon>
        <taxon>Pentapetalae</taxon>
        <taxon>asterids</taxon>
        <taxon>lamiids</taxon>
        <taxon>Lamiales</taxon>
        <taxon>Lamiaceae</taxon>
        <taxon>Nepetoideae</taxon>
        <taxon>Mentheae</taxon>
        <taxon>Salviinae</taxon>
        <taxon>Salvia</taxon>
        <taxon>Salvia subgen. Calosphace</taxon>
    </lineage>
</organism>
<keyword evidence="4" id="KW-0932">Cytokinin signaling pathway</keyword>
<keyword evidence="9" id="KW-1185">Reference proteome</keyword>
<reference evidence="8 9" key="1">
    <citation type="submission" date="2024-06" db="EMBL/GenBank/DDBJ databases">
        <title>A chromosome level genome sequence of Diviner's sage (Salvia divinorum).</title>
        <authorList>
            <person name="Ford S.A."/>
            <person name="Ro D.-K."/>
            <person name="Ness R.W."/>
            <person name="Phillips M.A."/>
        </authorList>
    </citation>
    <scope>NUCLEOTIDE SEQUENCE [LARGE SCALE GENOMIC DNA]</scope>
    <source>
        <strain evidence="8">SAF-2024a</strain>
        <tissue evidence="8">Leaf</tissue>
    </source>
</reference>
<dbReference type="Proteomes" id="UP001567538">
    <property type="component" value="Unassembled WGS sequence"/>
</dbReference>